<name>A0ABT0IE14_9ACTN</name>
<accession>A0ABT0IE14</accession>
<dbReference type="RefSeq" id="WP_248635407.1">
    <property type="nucleotide sequence ID" value="NZ_JALPTH010000019.1"/>
</dbReference>
<evidence type="ECO:0000313" key="2">
    <source>
        <dbReference type="Proteomes" id="UP001522868"/>
    </source>
</evidence>
<sequence length="100" mass="11452">MEENEEAPEPEPRKKPKKAMQIVREAAAQLNEMTGLEAESVSSFERTDDGWTVHVEVLELARVPETMSLLATYLVQLDEDGDLTGYKRVRRYERGRADRS</sequence>
<gene>
    <name evidence="1" type="ORF">M1O15_19565</name>
</gene>
<evidence type="ECO:0000313" key="1">
    <source>
        <dbReference type="EMBL" id="MCK8679549.1"/>
    </source>
</evidence>
<dbReference type="PIRSF" id="PIRSF028743">
    <property type="entry name" value="GvpO_protein"/>
    <property type="match status" value="1"/>
</dbReference>
<dbReference type="InterPro" id="IPR008634">
    <property type="entry name" value="Gas-vesicle_GvpO"/>
</dbReference>
<protein>
    <submittedName>
        <fullName evidence="1">Gas vesicle protein</fullName>
    </submittedName>
</protein>
<dbReference type="EMBL" id="JALPTH010000019">
    <property type="protein sequence ID" value="MCK8679549.1"/>
    <property type="molecule type" value="Genomic_DNA"/>
</dbReference>
<reference evidence="1 2" key="1">
    <citation type="submission" date="2022-04" db="EMBL/GenBank/DDBJ databases">
        <title>Streptomyces sp. nov. LCR6-01 isolated from Lichen of Dirinaria sp.</title>
        <authorList>
            <person name="Kanchanasin P."/>
            <person name="Tanasupawat S."/>
            <person name="Phongsopitanun W."/>
        </authorList>
    </citation>
    <scope>NUCLEOTIDE SEQUENCE [LARGE SCALE GENOMIC DNA]</scope>
    <source>
        <strain evidence="1 2">LCR6-01</strain>
    </source>
</reference>
<organism evidence="1 2">
    <name type="scientific">Streptomyces lichenis</name>
    <dbReference type="NCBI Taxonomy" id="2306967"/>
    <lineage>
        <taxon>Bacteria</taxon>
        <taxon>Bacillati</taxon>
        <taxon>Actinomycetota</taxon>
        <taxon>Actinomycetes</taxon>
        <taxon>Kitasatosporales</taxon>
        <taxon>Streptomycetaceae</taxon>
        <taxon>Streptomyces</taxon>
    </lineage>
</organism>
<keyword evidence="2" id="KW-1185">Reference proteome</keyword>
<comment type="caution">
    <text evidence="1">The sequence shown here is derived from an EMBL/GenBank/DDBJ whole genome shotgun (WGS) entry which is preliminary data.</text>
</comment>
<dbReference type="Pfam" id="PF05800">
    <property type="entry name" value="GvpO"/>
    <property type="match status" value="1"/>
</dbReference>
<proteinExistence type="predicted"/>
<dbReference type="Proteomes" id="UP001522868">
    <property type="component" value="Unassembled WGS sequence"/>
</dbReference>